<dbReference type="SUPFAM" id="SSF46689">
    <property type="entry name" value="Homeodomain-like"/>
    <property type="match status" value="1"/>
</dbReference>
<evidence type="ECO:0000256" key="6">
    <source>
        <dbReference type="SAM" id="Coils"/>
    </source>
</evidence>
<dbReference type="GO" id="GO:0005524">
    <property type="term" value="F:ATP binding"/>
    <property type="evidence" value="ECO:0007669"/>
    <property type="project" value="UniProtKB-KW"/>
</dbReference>
<dbReference type="InterPro" id="IPR058031">
    <property type="entry name" value="AAA_lid_NorR"/>
</dbReference>
<dbReference type="InterPro" id="IPR003593">
    <property type="entry name" value="AAA+_ATPase"/>
</dbReference>
<dbReference type="GO" id="GO:0043565">
    <property type="term" value="F:sequence-specific DNA binding"/>
    <property type="evidence" value="ECO:0007669"/>
    <property type="project" value="InterPro"/>
</dbReference>
<keyword evidence="2" id="KW-0067">ATP-binding</keyword>
<keyword evidence="5" id="KW-0804">Transcription</keyword>
<dbReference type="Pfam" id="PF13426">
    <property type="entry name" value="PAS_9"/>
    <property type="match status" value="1"/>
</dbReference>
<organism evidence="9 10">
    <name type="scientific">Sinanaerobacter chloroacetimidivorans</name>
    <dbReference type="NCBI Taxonomy" id="2818044"/>
    <lineage>
        <taxon>Bacteria</taxon>
        <taxon>Bacillati</taxon>
        <taxon>Bacillota</taxon>
        <taxon>Clostridia</taxon>
        <taxon>Peptostreptococcales</taxon>
        <taxon>Anaerovoracaceae</taxon>
        <taxon>Sinanaerobacter</taxon>
    </lineage>
</organism>
<accession>A0A8J7W1E7</accession>
<dbReference type="InterPro" id="IPR002078">
    <property type="entry name" value="Sigma_54_int"/>
</dbReference>
<dbReference type="FunFam" id="3.40.50.300:FF:000006">
    <property type="entry name" value="DNA-binding transcriptional regulator NtrC"/>
    <property type="match status" value="1"/>
</dbReference>
<evidence type="ECO:0000313" key="9">
    <source>
        <dbReference type="EMBL" id="MBR0598624.1"/>
    </source>
</evidence>
<name>A0A8J7W1E7_9FIRM</name>
<dbReference type="RefSeq" id="WP_227018745.1">
    <property type="nucleotide sequence ID" value="NZ_JAGSND010000007.1"/>
</dbReference>
<keyword evidence="1" id="KW-0547">Nucleotide-binding</keyword>
<keyword evidence="10" id="KW-1185">Reference proteome</keyword>
<dbReference type="PROSITE" id="PS50045">
    <property type="entry name" value="SIGMA54_INTERACT_4"/>
    <property type="match status" value="1"/>
</dbReference>
<evidence type="ECO:0000256" key="1">
    <source>
        <dbReference type="ARBA" id="ARBA00022741"/>
    </source>
</evidence>
<dbReference type="Pfam" id="PF25601">
    <property type="entry name" value="AAA_lid_14"/>
    <property type="match status" value="1"/>
</dbReference>
<dbReference type="AlphaFoldDB" id="A0A8J7W1E7"/>
<dbReference type="InterPro" id="IPR027417">
    <property type="entry name" value="P-loop_NTPase"/>
</dbReference>
<dbReference type="Pfam" id="PF01590">
    <property type="entry name" value="GAF"/>
    <property type="match status" value="1"/>
</dbReference>
<evidence type="ECO:0000259" key="8">
    <source>
        <dbReference type="PROSITE" id="PS50112"/>
    </source>
</evidence>
<evidence type="ECO:0000256" key="5">
    <source>
        <dbReference type="ARBA" id="ARBA00023163"/>
    </source>
</evidence>
<protein>
    <submittedName>
        <fullName evidence="9">Sigma 54-interacting transcriptional regulator</fullName>
    </submittedName>
</protein>
<dbReference type="Gene3D" id="1.10.10.60">
    <property type="entry name" value="Homeodomain-like"/>
    <property type="match status" value="1"/>
</dbReference>
<dbReference type="SUPFAM" id="SSF52540">
    <property type="entry name" value="P-loop containing nucleoside triphosphate hydrolases"/>
    <property type="match status" value="1"/>
</dbReference>
<dbReference type="InterPro" id="IPR029016">
    <property type="entry name" value="GAF-like_dom_sf"/>
</dbReference>
<dbReference type="SUPFAM" id="SSF55785">
    <property type="entry name" value="PYP-like sensor domain (PAS domain)"/>
    <property type="match status" value="1"/>
</dbReference>
<dbReference type="InterPro" id="IPR000014">
    <property type="entry name" value="PAS"/>
</dbReference>
<sequence length="634" mass="70797">MNGTGNYKEIIKRSHERSIQYGVEKDRPGPKRILKGNELADVLEENEALIQIAKPFMEILYDMLRGSGFSIYLTDRFGVVLTIIGDDDILEAQTKVGIVVGSDMSEKSSGTNSMGAALHEDCSIQTSGEDHFITAFYIWTCSAAIIHNENGSILGCLNLTGRRQSAHPHTLGLVVAAVKSIEHQLTAEKTETKLREAYEYLNTVLDSMNSGFFAADTNGVIKAVNNSLCSMLEIEKEGILHKKANQILENWESILEQLREKNTFENREIIYFGNQKKNRFDLSVFPIKNENDKMTGAVAIFKDIQKVYNMVNKYTGMSAAYTFDDIIGESKSVMKLKAQAKSISDSPSTVLIQGESGTGKELIAQSIHNNSSRRNGSFVAINCGAIPKSLIESELFGYEEGAFTGAKRGGHPGKFELANGGTLFLDEIGEMPLDMQVSLLRVLQEGCVNRLGGNKCTITDVRIIAATNKDLKKEIERGTFREDLYYRLSVIPIYVPPLREREGDVELLIKHFLKVKAVKLGKPIPKVQPDIYEKLIRYRWPGNIREMENCIENIVNMDGNTSFGFEAWETERPAEPAAERLSYDMCSLEEWEKKAILACVEKCNGNITRAAQVLGVNRSTLHAKINKYKQEKSV</sequence>
<dbReference type="CDD" id="cd00009">
    <property type="entry name" value="AAA"/>
    <property type="match status" value="1"/>
</dbReference>
<reference evidence="9" key="1">
    <citation type="submission" date="2021-04" db="EMBL/GenBank/DDBJ databases">
        <title>Sinoanaerobacter chloroacetimidivorans sp. nov., an obligate anaerobic bacterium isolated from anaerobic sludge.</title>
        <authorList>
            <person name="Bao Y."/>
        </authorList>
    </citation>
    <scope>NUCLEOTIDE SEQUENCE</scope>
    <source>
        <strain evidence="9">BAD-6</strain>
    </source>
</reference>
<dbReference type="PANTHER" id="PTHR32071:SF57">
    <property type="entry name" value="C4-DICARBOXYLATE TRANSPORT TRANSCRIPTIONAL REGULATORY PROTEIN DCTD"/>
    <property type="match status" value="1"/>
</dbReference>
<dbReference type="PROSITE" id="PS00676">
    <property type="entry name" value="SIGMA54_INTERACT_2"/>
    <property type="match status" value="1"/>
</dbReference>
<dbReference type="Gene3D" id="1.10.8.60">
    <property type="match status" value="1"/>
</dbReference>
<dbReference type="InterPro" id="IPR009057">
    <property type="entry name" value="Homeodomain-like_sf"/>
</dbReference>
<gene>
    <name evidence="9" type="ORF">KCX82_12105</name>
</gene>
<dbReference type="Gene3D" id="3.30.450.40">
    <property type="match status" value="1"/>
</dbReference>
<evidence type="ECO:0000259" key="7">
    <source>
        <dbReference type="PROSITE" id="PS50045"/>
    </source>
</evidence>
<evidence type="ECO:0000256" key="4">
    <source>
        <dbReference type="ARBA" id="ARBA00023125"/>
    </source>
</evidence>
<dbReference type="Pfam" id="PF02954">
    <property type="entry name" value="HTH_8"/>
    <property type="match status" value="1"/>
</dbReference>
<dbReference type="PROSITE" id="PS50112">
    <property type="entry name" value="PAS"/>
    <property type="match status" value="1"/>
</dbReference>
<feature type="domain" description="Sigma-54 factor interaction" evidence="7">
    <location>
        <begin position="326"/>
        <end position="556"/>
    </location>
</feature>
<dbReference type="InterPro" id="IPR035965">
    <property type="entry name" value="PAS-like_dom_sf"/>
</dbReference>
<dbReference type="InterPro" id="IPR025943">
    <property type="entry name" value="Sigma_54_int_dom_ATP-bd_2"/>
</dbReference>
<evidence type="ECO:0000256" key="3">
    <source>
        <dbReference type="ARBA" id="ARBA00023015"/>
    </source>
</evidence>
<reference evidence="9" key="2">
    <citation type="submission" date="2021-04" db="EMBL/GenBank/DDBJ databases">
        <authorList>
            <person name="Liu J."/>
        </authorList>
    </citation>
    <scope>NUCLEOTIDE SEQUENCE</scope>
    <source>
        <strain evidence="9">BAD-6</strain>
    </source>
</reference>
<dbReference type="InterPro" id="IPR003018">
    <property type="entry name" value="GAF"/>
</dbReference>
<dbReference type="Pfam" id="PF00158">
    <property type="entry name" value="Sigma54_activat"/>
    <property type="match status" value="1"/>
</dbReference>
<keyword evidence="3" id="KW-0805">Transcription regulation</keyword>
<dbReference type="Proteomes" id="UP000675664">
    <property type="component" value="Unassembled WGS sequence"/>
</dbReference>
<dbReference type="SMART" id="SM00382">
    <property type="entry name" value="AAA"/>
    <property type="match status" value="1"/>
</dbReference>
<comment type="caution">
    <text evidence="9">The sequence shown here is derived from an EMBL/GenBank/DDBJ whole genome shotgun (WGS) entry which is preliminary data.</text>
</comment>
<dbReference type="Gene3D" id="3.40.50.300">
    <property type="entry name" value="P-loop containing nucleotide triphosphate hydrolases"/>
    <property type="match status" value="1"/>
</dbReference>
<dbReference type="NCBIfam" id="TIGR00229">
    <property type="entry name" value="sensory_box"/>
    <property type="match status" value="1"/>
</dbReference>
<evidence type="ECO:0000313" key="10">
    <source>
        <dbReference type="Proteomes" id="UP000675664"/>
    </source>
</evidence>
<dbReference type="PROSITE" id="PS00675">
    <property type="entry name" value="SIGMA54_INTERACT_1"/>
    <property type="match status" value="1"/>
</dbReference>
<dbReference type="InterPro" id="IPR002197">
    <property type="entry name" value="HTH_Fis"/>
</dbReference>
<dbReference type="InterPro" id="IPR025662">
    <property type="entry name" value="Sigma_54_int_dom_ATP-bd_1"/>
</dbReference>
<proteinExistence type="predicted"/>
<evidence type="ECO:0000256" key="2">
    <source>
        <dbReference type="ARBA" id="ARBA00022840"/>
    </source>
</evidence>
<dbReference type="GO" id="GO:0006355">
    <property type="term" value="P:regulation of DNA-templated transcription"/>
    <property type="evidence" value="ECO:0007669"/>
    <property type="project" value="InterPro"/>
</dbReference>
<feature type="domain" description="PAS" evidence="8">
    <location>
        <begin position="197"/>
        <end position="249"/>
    </location>
</feature>
<dbReference type="Gene3D" id="3.30.450.20">
    <property type="entry name" value="PAS domain"/>
    <property type="match status" value="1"/>
</dbReference>
<feature type="coiled-coil region" evidence="6">
    <location>
        <begin position="241"/>
        <end position="268"/>
    </location>
</feature>
<dbReference type="PANTHER" id="PTHR32071">
    <property type="entry name" value="TRANSCRIPTIONAL REGULATORY PROTEIN"/>
    <property type="match status" value="1"/>
</dbReference>
<dbReference type="EMBL" id="JAGSND010000007">
    <property type="protein sequence ID" value="MBR0598624.1"/>
    <property type="molecule type" value="Genomic_DNA"/>
</dbReference>
<keyword evidence="6" id="KW-0175">Coiled coil</keyword>
<keyword evidence="4" id="KW-0238">DNA-binding</keyword>
<dbReference type="PRINTS" id="PR01590">
    <property type="entry name" value="HTHFIS"/>
</dbReference>